<comment type="subcellular location">
    <subcellularLocation>
        <location evidence="1">Cytoplasm</location>
    </subcellularLocation>
</comment>
<accession>A0A7S0ZV83</accession>
<proteinExistence type="inferred from homology"/>
<evidence type="ECO:0000259" key="14">
    <source>
        <dbReference type="PROSITE" id="PS50862"/>
    </source>
</evidence>
<dbReference type="GO" id="GO:0003723">
    <property type="term" value="F:RNA binding"/>
    <property type="evidence" value="ECO:0007669"/>
    <property type="project" value="TreeGrafter"/>
</dbReference>
<feature type="domain" description="GST C-terminal" evidence="13">
    <location>
        <begin position="61"/>
        <end position="182"/>
    </location>
</feature>
<keyword evidence="9" id="KW-0030">Aminoacyl-tRNA synthetase</keyword>
<feature type="domain" description="Aminoacyl-transfer RNA synthetases class-II family profile" evidence="14">
    <location>
        <begin position="424"/>
        <end position="756"/>
    </location>
</feature>
<dbReference type="SUPFAM" id="SSF50249">
    <property type="entry name" value="Nucleic acid-binding proteins"/>
    <property type="match status" value="1"/>
</dbReference>
<dbReference type="InterPro" id="IPR004364">
    <property type="entry name" value="Aa-tRNA-synt_II"/>
</dbReference>
<dbReference type="InterPro" id="IPR002312">
    <property type="entry name" value="Asp/Asn-tRNA-synth_IIb"/>
</dbReference>
<dbReference type="SUPFAM" id="SSF47616">
    <property type="entry name" value="GST C-terminal domain-like"/>
    <property type="match status" value="1"/>
</dbReference>
<evidence type="ECO:0000259" key="13">
    <source>
        <dbReference type="PROSITE" id="PS50405"/>
    </source>
</evidence>
<dbReference type="Pfam" id="PF00043">
    <property type="entry name" value="GST_C"/>
    <property type="match status" value="1"/>
</dbReference>
<keyword evidence="6" id="KW-0547">Nucleotide-binding</keyword>
<dbReference type="AlphaFoldDB" id="A0A7S0ZV83"/>
<comment type="catalytic activity">
    <reaction evidence="11">
        <text>tRNA(Asp) + L-aspartate + ATP = L-aspartyl-tRNA(Asp) + AMP + diphosphate</text>
        <dbReference type="Rhea" id="RHEA:19649"/>
        <dbReference type="Rhea" id="RHEA-COMP:9660"/>
        <dbReference type="Rhea" id="RHEA-COMP:9678"/>
        <dbReference type="ChEBI" id="CHEBI:29991"/>
        <dbReference type="ChEBI" id="CHEBI:30616"/>
        <dbReference type="ChEBI" id="CHEBI:33019"/>
        <dbReference type="ChEBI" id="CHEBI:78442"/>
        <dbReference type="ChEBI" id="CHEBI:78516"/>
        <dbReference type="ChEBI" id="CHEBI:456215"/>
        <dbReference type="EC" id="6.1.1.12"/>
    </reaction>
</comment>
<dbReference type="Pfam" id="PF00152">
    <property type="entry name" value="tRNA-synt_2"/>
    <property type="match status" value="1"/>
</dbReference>
<keyword evidence="5" id="KW-0436">Ligase</keyword>
<evidence type="ECO:0000256" key="8">
    <source>
        <dbReference type="ARBA" id="ARBA00022917"/>
    </source>
</evidence>
<evidence type="ECO:0000256" key="5">
    <source>
        <dbReference type="ARBA" id="ARBA00022598"/>
    </source>
</evidence>
<dbReference type="HAMAP" id="MF_02075">
    <property type="entry name" value="Asp_tRNA_synth_type2"/>
    <property type="match status" value="1"/>
</dbReference>
<dbReference type="InterPro" id="IPR036282">
    <property type="entry name" value="Glutathione-S-Trfase_C_sf"/>
</dbReference>
<evidence type="ECO:0000256" key="3">
    <source>
        <dbReference type="ARBA" id="ARBA00012841"/>
    </source>
</evidence>
<evidence type="ECO:0000256" key="1">
    <source>
        <dbReference type="ARBA" id="ARBA00004496"/>
    </source>
</evidence>
<dbReference type="InterPro" id="IPR004523">
    <property type="entry name" value="Asp-tRNA_synthase_2"/>
</dbReference>
<feature type="region of interest" description="Disordered" evidence="12">
    <location>
        <begin position="173"/>
        <end position="245"/>
    </location>
</feature>
<dbReference type="InterPro" id="IPR004046">
    <property type="entry name" value="GST_C"/>
</dbReference>
<dbReference type="FunFam" id="3.30.930.10:FF:000013">
    <property type="entry name" value="Aspartate--tRNA ligase, cytoplasmic"/>
    <property type="match status" value="1"/>
</dbReference>
<dbReference type="CDD" id="cd00776">
    <property type="entry name" value="AsxRS_core"/>
    <property type="match status" value="1"/>
</dbReference>
<evidence type="ECO:0000256" key="11">
    <source>
        <dbReference type="ARBA" id="ARBA00047904"/>
    </source>
</evidence>
<evidence type="ECO:0000256" key="7">
    <source>
        <dbReference type="ARBA" id="ARBA00022840"/>
    </source>
</evidence>
<feature type="compositionally biased region" description="Basic and acidic residues" evidence="12">
    <location>
        <begin position="213"/>
        <end position="245"/>
    </location>
</feature>
<dbReference type="InterPro" id="IPR045864">
    <property type="entry name" value="aa-tRNA-synth_II/BPL/LPL"/>
</dbReference>
<dbReference type="PANTHER" id="PTHR43450:SF1">
    <property type="entry name" value="ASPARTATE--TRNA LIGASE, CYTOPLASMIC"/>
    <property type="match status" value="1"/>
</dbReference>
<sequence length="756" mass="84359">MAPPPVVTSEMLQKVTAVIQRAGLDVDISAVKETVVGGVPVAEFATGDVVLRHSVAILRRLAQTRECGLMGTSFLEEGQVDSWLQWTSLEVEHHFALPGAPADVICDTLEKHLKSRTFLVGQRLTVADISLVMSLRTPVEKNFVELQKTYPATIRWLRTCTHHLGLAESAVAKPTAQVVKPAPAKTPAPTVKEAKVETPAKSAATEEVASSGGKKDEKKKAKEDAKRAKEEAKKQAEEDRKAAADAKFRGPDVTLDNFEEHAFGNLMIQSQRKTGRKWTSVKLLTPALKDQQVWVRARVQGTRKQGGKLCFLTLRMELATVQAVVFGQEIAGFSGALPDESVVDIFGKVVAPEVATSCSQSEVEINVEKIFCIGRSKPLPLLLADASRSEADLAKDPSLIRVGRDVRLDNRIIDLRTNSSQGIMRIQSGVCRLFRDFLTQRGFVEIHTPKMIATASEGGADVFKLNYFDGHAFLAQSPQLYKQMALMTDLPKVFEIGPVFRSENSMTHRHMTEFTGLDLEMTFKDHYSEVLDVLDGLFNHIFEGLSTQFAAEREAVRQQYPFEDLKWKYPCLKLKYPEAIKLLREKGPAVVEEKLKTAANDHEKKVFQAHLESVKVHDDEEDISTEDEKVLGAVIKQEFGEEFYIIDKFPKAVRPFYTMADPQDDRWTNSYDLFLRGEEITSGAQRIHEPQMLLDKAASMGVDLKPIQPYVDSFKYGAYPHAGAGIGLERVVMLFLNCSNIRMTSMFPRDPKRLTP</sequence>
<dbReference type="InterPro" id="IPR004365">
    <property type="entry name" value="NA-bd_OB_tRNA"/>
</dbReference>
<reference evidence="15" key="1">
    <citation type="submission" date="2021-01" db="EMBL/GenBank/DDBJ databases">
        <authorList>
            <person name="Corre E."/>
            <person name="Pelletier E."/>
            <person name="Niang G."/>
            <person name="Scheremetjew M."/>
            <person name="Finn R."/>
            <person name="Kale V."/>
            <person name="Holt S."/>
            <person name="Cochrane G."/>
            <person name="Meng A."/>
            <person name="Brown T."/>
            <person name="Cohen L."/>
        </authorList>
    </citation>
    <scope>NUCLEOTIDE SEQUENCE</scope>
</reference>
<evidence type="ECO:0000256" key="10">
    <source>
        <dbReference type="ARBA" id="ARBA00033155"/>
    </source>
</evidence>
<protein>
    <recommendedName>
        <fullName evidence="3">aspartate--tRNA ligase</fullName>
        <ecNumber evidence="3">6.1.1.12</ecNumber>
    </recommendedName>
    <alternativeName>
        <fullName evidence="10">Aspartyl-tRNA synthetase</fullName>
    </alternativeName>
</protein>
<organism evidence="15">
    <name type="scientific">Noctiluca scintillans</name>
    <name type="common">Sea sparkle</name>
    <name type="synonym">Red tide dinoflagellate</name>
    <dbReference type="NCBI Taxonomy" id="2966"/>
    <lineage>
        <taxon>Eukaryota</taxon>
        <taxon>Sar</taxon>
        <taxon>Alveolata</taxon>
        <taxon>Dinophyceae</taxon>
        <taxon>Noctilucales</taxon>
        <taxon>Noctilucaceae</taxon>
        <taxon>Noctiluca</taxon>
    </lineage>
</organism>
<dbReference type="GO" id="GO:0006422">
    <property type="term" value="P:aspartyl-tRNA aminoacylation"/>
    <property type="evidence" value="ECO:0007669"/>
    <property type="project" value="InterPro"/>
</dbReference>
<dbReference type="PANTHER" id="PTHR43450">
    <property type="entry name" value="ASPARTYL-TRNA SYNTHETASE"/>
    <property type="match status" value="1"/>
</dbReference>
<evidence type="ECO:0000256" key="6">
    <source>
        <dbReference type="ARBA" id="ARBA00022741"/>
    </source>
</evidence>
<dbReference type="EC" id="6.1.1.12" evidence="3"/>
<dbReference type="SUPFAM" id="SSF55681">
    <property type="entry name" value="Class II aaRS and biotin synthetases"/>
    <property type="match status" value="1"/>
</dbReference>
<dbReference type="Gene3D" id="3.30.930.10">
    <property type="entry name" value="Bira Bifunctional Protein, Domain 2"/>
    <property type="match status" value="1"/>
</dbReference>
<feature type="compositionally biased region" description="Low complexity" evidence="12">
    <location>
        <begin position="178"/>
        <end position="191"/>
    </location>
</feature>
<dbReference type="CDD" id="cd04320">
    <property type="entry name" value="AspRS_cyto_N"/>
    <property type="match status" value="1"/>
</dbReference>
<keyword evidence="8" id="KW-0648">Protein biosynthesis</keyword>
<evidence type="ECO:0000256" key="12">
    <source>
        <dbReference type="SAM" id="MobiDB-lite"/>
    </source>
</evidence>
<evidence type="ECO:0000256" key="9">
    <source>
        <dbReference type="ARBA" id="ARBA00023146"/>
    </source>
</evidence>
<evidence type="ECO:0000256" key="2">
    <source>
        <dbReference type="ARBA" id="ARBA00005312"/>
    </source>
</evidence>
<evidence type="ECO:0000256" key="4">
    <source>
        <dbReference type="ARBA" id="ARBA00022490"/>
    </source>
</evidence>
<dbReference type="Pfam" id="PF01336">
    <property type="entry name" value="tRNA_anti-codon"/>
    <property type="match status" value="1"/>
</dbReference>
<dbReference type="InterPro" id="IPR006195">
    <property type="entry name" value="aa-tRNA-synth_II"/>
</dbReference>
<keyword evidence="4" id="KW-0963">Cytoplasm</keyword>
<comment type="similarity">
    <text evidence="2">Belongs to the class-II aminoacyl-tRNA synthetase family. Type 2 subfamily.</text>
</comment>
<gene>
    <name evidence="15" type="ORF">NSCI0253_LOCUS7453</name>
</gene>
<dbReference type="PROSITE" id="PS50405">
    <property type="entry name" value="GST_CTER"/>
    <property type="match status" value="1"/>
</dbReference>
<dbReference type="EMBL" id="HBFQ01010691">
    <property type="protein sequence ID" value="CAD8833105.1"/>
    <property type="molecule type" value="Transcribed_RNA"/>
</dbReference>
<dbReference type="GO" id="GO:0005524">
    <property type="term" value="F:ATP binding"/>
    <property type="evidence" value="ECO:0007669"/>
    <property type="project" value="UniProtKB-KW"/>
</dbReference>
<dbReference type="Gene3D" id="2.40.50.140">
    <property type="entry name" value="Nucleic acid-binding proteins"/>
    <property type="match status" value="1"/>
</dbReference>
<dbReference type="GO" id="GO:0005829">
    <property type="term" value="C:cytosol"/>
    <property type="evidence" value="ECO:0007669"/>
    <property type="project" value="TreeGrafter"/>
</dbReference>
<dbReference type="InterPro" id="IPR010987">
    <property type="entry name" value="Glutathione-S-Trfase_C-like"/>
</dbReference>
<dbReference type="Gene3D" id="1.20.1050.130">
    <property type="match status" value="1"/>
</dbReference>
<dbReference type="PRINTS" id="PR01042">
    <property type="entry name" value="TRNASYNTHASP"/>
</dbReference>
<name>A0A7S0ZV83_NOCSC</name>
<dbReference type="GO" id="GO:0017101">
    <property type="term" value="C:aminoacyl-tRNA synthetase multienzyme complex"/>
    <property type="evidence" value="ECO:0007669"/>
    <property type="project" value="TreeGrafter"/>
</dbReference>
<dbReference type="InterPro" id="IPR012340">
    <property type="entry name" value="NA-bd_OB-fold"/>
</dbReference>
<dbReference type="PROSITE" id="PS50862">
    <property type="entry name" value="AA_TRNA_LIGASE_II"/>
    <property type="match status" value="1"/>
</dbReference>
<dbReference type="GO" id="GO:0004815">
    <property type="term" value="F:aspartate-tRNA ligase activity"/>
    <property type="evidence" value="ECO:0007669"/>
    <property type="project" value="UniProtKB-EC"/>
</dbReference>
<evidence type="ECO:0000313" key="15">
    <source>
        <dbReference type="EMBL" id="CAD8833105.1"/>
    </source>
</evidence>
<keyword evidence="7" id="KW-0067">ATP-binding</keyword>